<keyword evidence="8" id="KW-1185">Reference proteome</keyword>
<evidence type="ECO:0000256" key="5">
    <source>
        <dbReference type="SAM" id="MobiDB-lite"/>
    </source>
</evidence>
<evidence type="ECO:0000256" key="4">
    <source>
        <dbReference type="ARBA" id="ARBA00022801"/>
    </source>
</evidence>
<dbReference type="SUPFAM" id="SSF53098">
    <property type="entry name" value="Ribonuclease H-like"/>
    <property type="match status" value="1"/>
</dbReference>
<evidence type="ECO:0000256" key="2">
    <source>
        <dbReference type="ARBA" id="ARBA00022517"/>
    </source>
</evidence>
<evidence type="ECO:0000256" key="1">
    <source>
        <dbReference type="ARBA" id="ARBA00022490"/>
    </source>
</evidence>
<dbReference type="InterPro" id="IPR012337">
    <property type="entry name" value="RNaseH-like_sf"/>
</dbReference>
<keyword evidence="4" id="KW-0378">Hydrolase</keyword>
<organism evidence="7 8">
    <name type="scientific">Cyclostephanos tholiformis</name>
    <dbReference type="NCBI Taxonomy" id="382380"/>
    <lineage>
        <taxon>Eukaryota</taxon>
        <taxon>Sar</taxon>
        <taxon>Stramenopiles</taxon>
        <taxon>Ochrophyta</taxon>
        <taxon>Bacillariophyta</taxon>
        <taxon>Coscinodiscophyceae</taxon>
        <taxon>Thalassiosirophycidae</taxon>
        <taxon>Stephanodiscales</taxon>
        <taxon>Stephanodiscaceae</taxon>
        <taxon>Cyclostephanos</taxon>
    </lineage>
</organism>
<dbReference type="CDD" id="cd16964">
    <property type="entry name" value="YqgF"/>
    <property type="match status" value="1"/>
</dbReference>
<accession>A0ABD3RYU2</accession>
<name>A0ABD3RYU2_9STRA</name>
<feature type="region of interest" description="Disordered" evidence="5">
    <location>
        <begin position="219"/>
        <end position="247"/>
    </location>
</feature>
<keyword evidence="2" id="KW-0690">Ribosome biogenesis</keyword>
<dbReference type="GO" id="GO:0004518">
    <property type="term" value="F:nuclease activity"/>
    <property type="evidence" value="ECO:0007669"/>
    <property type="project" value="UniProtKB-KW"/>
</dbReference>
<evidence type="ECO:0000259" key="6">
    <source>
        <dbReference type="SMART" id="SM00732"/>
    </source>
</evidence>
<dbReference type="InterPro" id="IPR005227">
    <property type="entry name" value="YqgF"/>
</dbReference>
<dbReference type="InterPro" id="IPR037027">
    <property type="entry name" value="YqgF/RNaseH-like_dom_sf"/>
</dbReference>
<dbReference type="SMART" id="SM00732">
    <property type="entry name" value="YqgFc"/>
    <property type="match status" value="1"/>
</dbReference>
<dbReference type="EMBL" id="JALLPB020000106">
    <property type="protein sequence ID" value="KAL3817383.1"/>
    <property type="molecule type" value="Genomic_DNA"/>
</dbReference>
<feature type="compositionally biased region" description="Low complexity" evidence="5">
    <location>
        <begin position="30"/>
        <end position="44"/>
    </location>
</feature>
<dbReference type="PANTHER" id="PTHR33317:SF4">
    <property type="entry name" value="POLYNUCLEOTIDYL TRANSFERASE, RIBONUCLEASE H-LIKE SUPERFAMILY PROTEIN"/>
    <property type="match status" value="1"/>
</dbReference>
<gene>
    <name evidence="7" type="ORF">ACHAXA_005018</name>
</gene>
<evidence type="ECO:0000256" key="3">
    <source>
        <dbReference type="ARBA" id="ARBA00022722"/>
    </source>
</evidence>
<dbReference type="PANTHER" id="PTHR33317">
    <property type="entry name" value="POLYNUCLEOTIDYL TRANSFERASE, RIBONUCLEASE H-LIKE SUPERFAMILY PROTEIN"/>
    <property type="match status" value="1"/>
</dbReference>
<sequence length="247" mass="27984">MPHRSLGVDYGLVRTGIAVTSGGYSPRPISILSSSSSPSSPSSSPDHRRANATVELSKSIVNLMISEMATEIVLGLPLHRDGTDSEQSELTRDFGRVLAMEVRRRRGRECRVVLYDERYTSREARSRMIAEAMARNDRIPTVHELRGCIDAYAACLILEQYYRDDGWANAEVLSLMDDSIEAISCDIEYAKYAEGAERERSRMMHERYKRVNARREMIDRDRASEGGMAMGDCRGGTRRRKKKKKKK</sequence>
<reference evidence="7 8" key="1">
    <citation type="submission" date="2024-10" db="EMBL/GenBank/DDBJ databases">
        <title>Updated reference genomes for cyclostephanoid diatoms.</title>
        <authorList>
            <person name="Roberts W.R."/>
            <person name="Alverson A.J."/>
        </authorList>
    </citation>
    <scope>NUCLEOTIDE SEQUENCE [LARGE SCALE GENOMIC DNA]</scope>
    <source>
        <strain evidence="7 8">AJA228-03</strain>
    </source>
</reference>
<feature type="region of interest" description="Disordered" evidence="5">
    <location>
        <begin position="30"/>
        <end position="50"/>
    </location>
</feature>
<dbReference type="InterPro" id="IPR006641">
    <property type="entry name" value="YqgF/RNaseH-like_dom"/>
</dbReference>
<dbReference type="Gene3D" id="3.30.420.140">
    <property type="entry name" value="YqgF/RNase H-like domain"/>
    <property type="match status" value="1"/>
</dbReference>
<evidence type="ECO:0000313" key="7">
    <source>
        <dbReference type="EMBL" id="KAL3817383.1"/>
    </source>
</evidence>
<dbReference type="HAMAP" id="MF_00651">
    <property type="entry name" value="Nuclease_YqgF"/>
    <property type="match status" value="1"/>
</dbReference>
<protein>
    <recommendedName>
        <fullName evidence="6">YqgF/RNase H-like domain-containing protein</fullName>
    </recommendedName>
</protein>
<dbReference type="NCBIfam" id="TIGR00250">
    <property type="entry name" value="RNAse_H_YqgF"/>
    <property type="match status" value="1"/>
</dbReference>
<dbReference type="Pfam" id="PF03652">
    <property type="entry name" value="RuvX"/>
    <property type="match status" value="1"/>
</dbReference>
<dbReference type="AlphaFoldDB" id="A0ABD3RYU2"/>
<feature type="compositionally biased region" description="Basic residues" evidence="5">
    <location>
        <begin position="236"/>
        <end position="247"/>
    </location>
</feature>
<feature type="domain" description="YqgF/RNase H-like" evidence="6">
    <location>
        <begin position="3"/>
        <end position="124"/>
    </location>
</feature>
<comment type="caution">
    <text evidence="7">The sequence shown here is derived from an EMBL/GenBank/DDBJ whole genome shotgun (WGS) entry which is preliminary data.</text>
</comment>
<dbReference type="GO" id="GO:0042254">
    <property type="term" value="P:ribosome biogenesis"/>
    <property type="evidence" value="ECO:0007669"/>
    <property type="project" value="UniProtKB-KW"/>
</dbReference>
<evidence type="ECO:0000313" key="8">
    <source>
        <dbReference type="Proteomes" id="UP001530377"/>
    </source>
</evidence>
<proteinExistence type="inferred from homology"/>
<dbReference type="Proteomes" id="UP001530377">
    <property type="component" value="Unassembled WGS sequence"/>
</dbReference>
<keyword evidence="3" id="KW-0540">Nuclease</keyword>
<keyword evidence="1" id="KW-0963">Cytoplasm</keyword>
<dbReference type="GO" id="GO:0016787">
    <property type="term" value="F:hydrolase activity"/>
    <property type="evidence" value="ECO:0007669"/>
    <property type="project" value="UniProtKB-KW"/>
</dbReference>